<organism evidence="1 2">
    <name type="scientific">Dethiosulfatarculus sandiegensis</name>
    <dbReference type="NCBI Taxonomy" id="1429043"/>
    <lineage>
        <taxon>Bacteria</taxon>
        <taxon>Pseudomonadati</taxon>
        <taxon>Thermodesulfobacteriota</taxon>
        <taxon>Desulfarculia</taxon>
        <taxon>Desulfarculales</taxon>
        <taxon>Desulfarculaceae</taxon>
        <taxon>Dethiosulfatarculus</taxon>
    </lineage>
</organism>
<proteinExistence type="predicted"/>
<protein>
    <submittedName>
        <fullName evidence="1">Uncharacterized protein</fullName>
    </submittedName>
</protein>
<dbReference type="EMBL" id="AZAC01000002">
    <property type="protein sequence ID" value="KIX15746.1"/>
    <property type="molecule type" value="Genomic_DNA"/>
</dbReference>
<gene>
    <name evidence="1" type="ORF">X474_02945</name>
</gene>
<dbReference type="InParanoid" id="A0A0D2JJ90"/>
<keyword evidence="2" id="KW-1185">Reference proteome</keyword>
<reference evidence="1 2" key="1">
    <citation type="submission" date="2013-11" db="EMBL/GenBank/DDBJ databases">
        <title>Metagenomic analysis of a methanogenic consortium involved in long chain n-alkane degradation.</title>
        <authorList>
            <person name="Davidova I.A."/>
            <person name="Callaghan A.V."/>
            <person name="Wawrik B."/>
            <person name="Pruitt S."/>
            <person name="Marks C."/>
            <person name="Duncan K.E."/>
            <person name="Suflita J.M."/>
        </authorList>
    </citation>
    <scope>NUCLEOTIDE SEQUENCE [LARGE SCALE GENOMIC DNA]</scope>
    <source>
        <strain evidence="1 2">SPR</strain>
    </source>
</reference>
<name>A0A0D2JJ90_9BACT</name>
<sequence>MIKKLPGLEQARQFQLASKGLPGFVDAIA</sequence>
<dbReference type="STRING" id="1429043.X474_02945"/>
<accession>A0A0D2JJ90</accession>
<evidence type="ECO:0000313" key="1">
    <source>
        <dbReference type="EMBL" id="KIX15746.1"/>
    </source>
</evidence>
<dbReference type="AlphaFoldDB" id="A0A0D2JJ90"/>
<dbReference type="Proteomes" id="UP000032233">
    <property type="component" value="Unassembled WGS sequence"/>
</dbReference>
<evidence type="ECO:0000313" key="2">
    <source>
        <dbReference type="Proteomes" id="UP000032233"/>
    </source>
</evidence>
<comment type="caution">
    <text evidence="1">The sequence shown here is derived from an EMBL/GenBank/DDBJ whole genome shotgun (WGS) entry which is preliminary data.</text>
</comment>